<proteinExistence type="predicted"/>
<feature type="non-terminal residue" evidence="2">
    <location>
        <position position="86"/>
    </location>
</feature>
<dbReference type="Proteomes" id="UP001227317">
    <property type="component" value="Unassembled WGS sequence"/>
</dbReference>
<dbReference type="Gene3D" id="1.10.10.1320">
    <property type="entry name" value="Anti-sigma factor, zinc-finger domain"/>
    <property type="match status" value="1"/>
</dbReference>
<dbReference type="InterPro" id="IPR041916">
    <property type="entry name" value="Anti_sigma_zinc_sf"/>
</dbReference>
<keyword evidence="3" id="KW-1185">Reference proteome</keyword>
<dbReference type="Pfam" id="PF16220">
    <property type="entry name" value="DUF4880"/>
    <property type="match status" value="1"/>
</dbReference>
<dbReference type="EMBL" id="JAUJFI010000262">
    <property type="protein sequence ID" value="MDQ2106509.1"/>
    <property type="molecule type" value="Genomic_DNA"/>
</dbReference>
<dbReference type="RefSeq" id="WP_306711927.1">
    <property type="nucleotide sequence ID" value="NZ_JAUJFI010000262.1"/>
</dbReference>
<comment type="caution">
    <text evidence="2">The sequence shown here is derived from an EMBL/GenBank/DDBJ whole genome shotgun (WGS) entry which is preliminary data.</text>
</comment>
<gene>
    <name evidence="2" type="ORF">QSG27_27730</name>
</gene>
<sequence length="86" mass="9883">MDRNRDQPDLPETPRDAALAWFVRMESGDADAADRRAFSAWLAQDPAHRREYDRLAGLWGDLDRVADPRRFHAPAPAPPRRPFLAF</sequence>
<organism evidence="2 3">
    <name type="scientific">Azospirillum isscasi</name>
    <dbReference type="NCBI Taxonomy" id="3053926"/>
    <lineage>
        <taxon>Bacteria</taxon>
        <taxon>Pseudomonadati</taxon>
        <taxon>Pseudomonadota</taxon>
        <taxon>Alphaproteobacteria</taxon>
        <taxon>Rhodospirillales</taxon>
        <taxon>Azospirillaceae</taxon>
        <taxon>Azospirillum</taxon>
    </lineage>
</organism>
<reference evidence="2 3" key="1">
    <citation type="submission" date="2023-06" db="EMBL/GenBank/DDBJ databases">
        <title>Azospirillum isscasensis sp.nov, a bacterium isolated from rhizosphere soil of rice.</title>
        <authorList>
            <person name="Wang H."/>
        </authorList>
    </citation>
    <scope>NUCLEOTIDE SEQUENCE [LARGE SCALE GENOMIC DNA]</scope>
    <source>
        <strain evidence="2 3">C340-1</strain>
    </source>
</reference>
<feature type="domain" description="FecR N-terminal" evidence="1">
    <location>
        <begin position="16"/>
        <end position="56"/>
    </location>
</feature>
<evidence type="ECO:0000313" key="3">
    <source>
        <dbReference type="Proteomes" id="UP001227317"/>
    </source>
</evidence>
<evidence type="ECO:0000313" key="2">
    <source>
        <dbReference type="EMBL" id="MDQ2106509.1"/>
    </source>
</evidence>
<dbReference type="InterPro" id="IPR032623">
    <property type="entry name" value="FecR_N"/>
</dbReference>
<evidence type="ECO:0000259" key="1">
    <source>
        <dbReference type="Pfam" id="PF16220"/>
    </source>
</evidence>
<name>A0ABU0WUV7_9PROT</name>
<accession>A0ABU0WUV7</accession>
<protein>
    <submittedName>
        <fullName evidence="2">FecR/PupR family sigma factor regulator</fullName>
    </submittedName>
</protein>